<name>A0A6N8EE66_9GAMM</name>
<proteinExistence type="predicted"/>
<accession>A0A6N8EE66</accession>
<dbReference type="AlphaFoldDB" id="A0A6N8EE66"/>
<evidence type="ECO:0000259" key="1">
    <source>
        <dbReference type="Pfam" id="PF00535"/>
    </source>
</evidence>
<protein>
    <submittedName>
        <fullName evidence="2">Glycosyltransferase</fullName>
    </submittedName>
</protein>
<comment type="caution">
    <text evidence="2">The sequence shown here is derived from an EMBL/GenBank/DDBJ whole genome shotgun (WGS) entry which is preliminary data.</text>
</comment>
<dbReference type="InterPro" id="IPR001173">
    <property type="entry name" value="Glyco_trans_2-like"/>
</dbReference>
<gene>
    <name evidence="2" type="ORF">GJ668_08815</name>
</gene>
<feature type="domain" description="Glycosyltransferase 2-like" evidence="1">
    <location>
        <begin position="13"/>
        <end position="126"/>
    </location>
</feature>
<dbReference type="GO" id="GO:0016758">
    <property type="term" value="F:hexosyltransferase activity"/>
    <property type="evidence" value="ECO:0007669"/>
    <property type="project" value="UniProtKB-ARBA"/>
</dbReference>
<evidence type="ECO:0000313" key="3">
    <source>
        <dbReference type="Proteomes" id="UP000434044"/>
    </source>
</evidence>
<dbReference type="RefSeq" id="WP_155449787.1">
    <property type="nucleotide sequence ID" value="NZ_WNKT01000015.1"/>
</dbReference>
<dbReference type="PANTHER" id="PTHR22916">
    <property type="entry name" value="GLYCOSYLTRANSFERASE"/>
    <property type="match status" value="1"/>
</dbReference>
<dbReference type="EMBL" id="WNKT01000015">
    <property type="protein sequence ID" value="MTW21199.1"/>
    <property type="molecule type" value="Genomic_DNA"/>
</dbReference>
<keyword evidence="2" id="KW-0808">Transferase</keyword>
<dbReference type="SUPFAM" id="SSF53448">
    <property type="entry name" value="Nucleotide-diphospho-sugar transferases"/>
    <property type="match status" value="1"/>
</dbReference>
<reference evidence="2 3" key="1">
    <citation type="submission" date="2019-11" db="EMBL/GenBank/DDBJ databases">
        <title>Whole-genome sequence of the anaerobic purple sulfur bacterium Allochromatium palmeri DSM 15591.</title>
        <authorList>
            <person name="Kyndt J.A."/>
            <person name="Meyer T.E."/>
        </authorList>
    </citation>
    <scope>NUCLEOTIDE SEQUENCE [LARGE SCALE GENOMIC DNA]</scope>
    <source>
        <strain evidence="2 3">DSM 15591</strain>
    </source>
</reference>
<sequence>MPSRASQGSPRVTVAMTTYNGAAYLEETIEGILNQSFTDFEFLIVDDGSSDQTLEIIHSYGDPRIRCLVNEQNLGISLSRNRAIREARGEFFAPTDQDDISLPRRLETQVEYLDRNPGTDLVSTTVDLLRDGRRQRDSMRALDQPVLVHMGLFFGRHNVTYSAICVRLAFLRRHDLFFDQAFHYAEDFDLYLRIASVGRLVTLDQPMVVYRKHGENTSIRQYKTMTANGQRSLGRAYGELLQRTLSDEEVERIWRVLVERRPAASLDEMDQIGGIMTEVLAAFMTQPGLVDHERQALRELASQVWWSVVVASGNRHLGFAALAQLARYSELSHWRPTLLERLSTELKIAATFWRRQ</sequence>
<dbReference type="Gene3D" id="3.90.550.10">
    <property type="entry name" value="Spore Coat Polysaccharide Biosynthesis Protein SpsA, Chain A"/>
    <property type="match status" value="1"/>
</dbReference>
<dbReference type="PANTHER" id="PTHR22916:SF3">
    <property type="entry name" value="UDP-GLCNAC:BETAGAL BETA-1,3-N-ACETYLGLUCOSAMINYLTRANSFERASE-LIKE PROTEIN 1"/>
    <property type="match status" value="1"/>
</dbReference>
<organism evidence="2 3">
    <name type="scientific">Allochromatium palmeri</name>
    <dbReference type="NCBI Taxonomy" id="231048"/>
    <lineage>
        <taxon>Bacteria</taxon>
        <taxon>Pseudomonadati</taxon>
        <taxon>Pseudomonadota</taxon>
        <taxon>Gammaproteobacteria</taxon>
        <taxon>Chromatiales</taxon>
        <taxon>Chromatiaceae</taxon>
        <taxon>Allochromatium</taxon>
    </lineage>
</organism>
<evidence type="ECO:0000313" key="2">
    <source>
        <dbReference type="EMBL" id="MTW21199.1"/>
    </source>
</evidence>
<dbReference type="Pfam" id="PF00535">
    <property type="entry name" value="Glycos_transf_2"/>
    <property type="match status" value="1"/>
</dbReference>
<dbReference type="Proteomes" id="UP000434044">
    <property type="component" value="Unassembled WGS sequence"/>
</dbReference>
<keyword evidence="3" id="KW-1185">Reference proteome</keyword>
<dbReference type="InterPro" id="IPR029044">
    <property type="entry name" value="Nucleotide-diphossugar_trans"/>
</dbReference>
<dbReference type="OrthoDB" id="5782309at2"/>